<dbReference type="Proteomes" id="UP000688137">
    <property type="component" value="Unassembled WGS sequence"/>
</dbReference>
<organism evidence="2 3">
    <name type="scientific">Paramecium primaurelia</name>
    <dbReference type="NCBI Taxonomy" id="5886"/>
    <lineage>
        <taxon>Eukaryota</taxon>
        <taxon>Sar</taxon>
        <taxon>Alveolata</taxon>
        <taxon>Ciliophora</taxon>
        <taxon>Intramacronucleata</taxon>
        <taxon>Oligohymenophorea</taxon>
        <taxon>Peniculida</taxon>
        <taxon>Parameciidae</taxon>
        <taxon>Paramecium</taxon>
    </lineage>
</organism>
<evidence type="ECO:0000313" key="3">
    <source>
        <dbReference type="Proteomes" id="UP000688137"/>
    </source>
</evidence>
<dbReference type="PANTHER" id="PTHR34828:SF1">
    <property type="entry name" value="TESTIS-EXPRESSED PROTEIN 45"/>
    <property type="match status" value="1"/>
</dbReference>
<dbReference type="OMA" id="ETSHKMM"/>
<name>A0A8S1PJE0_PARPR</name>
<evidence type="ECO:0000256" key="1">
    <source>
        <dbReference type="SAM" id="MobiDB-lite"/>
    </source>
</evidence>
<comment type="caution">
    <text evidence="2">The sequence shown here is derived from an EMBL/GenBank/DDBJ whole genome shotgun (WGS) entry which is preliminary data.</text>
</comment>
<sequence>MQQLRSTHFQLGQTDQKNQFTSIMKMNFQGDQANNQINGVGDKLNLKEVHFNLGESQPSYNTIFKTDFQGKQTGEPATLNQEQKNDLRTNHFVLGHQEVRKVTVNRATYNQKPLQPGLQNEQEIQKNKMISHHHNFAETSHKMMQTNYFEQYQPQQLEQKQDLVEKARQLRVSNIFLGKEKLPMITAQQEYYNKKEGGPSASFKPGFQSTHFNLGTANTDYQTINQEYFQRQEIQSNPISEENRYNLRATHFILGKDNQPYSSETMSHYRPYSENKVNFENNTSALQGSHFTIGDPRFMNQKTQTYYTSTMKPPQKLSNSQPRDSQMDRGSNFKVGTENILYESETQSNFKNPSGKAAQLSEKVLKDLRSSHFGFNDNSGRNTFMTTKQMESFHYQQGYPNQLDSHTSNNLKSHHFTLGQNNGDLISQTHDIHRPLDGKPHVLNQQQANNLRKNHFELS</sequence>
<feature type="region of interest" description="Disordered" evidence="1">
    <location>
        <begin position="308"/>
        <end position="331"/>
    </location>
</feature>
<dbReference type="EMBL" id="CAJJDM010000122">
    <property type="protein sequence ID" value="CAD8102913.1"/>
    <property type="molecule type" value="Genomic_DNA"/>
</dbReference>
<protein>
    <submittedName>
        <fullName evidence="2">Uncharacterized protein</fullName>
    </submittedName>
</protein>
<reference evidence="2" key="1">
    <citation type="submission" date="2021-01" db="EMBL/GenBank/DDBJ databases">
        <authorList>
            <consortium name="Genoscope - CEA"/>
            <person name="William W."/>
        </authorList>
    </citation>
    <scope>NUCLEOTIDE SEQUENCE</scope>
</reference>
<feature type="compositionally biased region" description="Polar residues" evidence="1">
    <location>
        <begin position="308"/>
        <end position="324"/>
    </location>
</feature>
<gene>
    <name evidence="2" type="ORF">PPRIM_AZ9-3.1.T1190153</name>
</gene>
<dbReference type="PANTHER" id="PTHR34828">
    <property type="entry name" value="TESTIS-EXPRESSED PROTEIN 45"/>
    <property type="match status" value="1"/>
</dbReference>
<dbReference type="InterPro" id="IPR028001">
    <property type="entry name" value="SAXO5"/>
</dbReference>
<evidence type="ECO:0000313" key="2">
    <source>
        <dbReference type="EMBL" id="CAD8102913.1"/>
    </source>
</evidence>
<dbReference type="AlphaFoldDB" id="A0A8S1PJE0"/>
<accession>A0A8S1PJE0</accession>
<proteinExistence type="predicted"/>
<keyword evidence="3" id="KW-1185">Reference proteome</keyword>